<protein>
    <submittedName>
        <fullName evidence="1">NS3</fullName>
    </submittedName>
</protein>
<gene>
    <name evidence="1" type="primary">NS3</name>
</gene>
<name>A0A7L7YQI8_9VIRU</name>
<sequence length="301" mass="34862">MVRMNCLYGKDPCLCSKCAHCGLCTNGSQLHRNCIDLMAEDEEVSELMAESDESLFAENEENEQVQRNTPVNAEDVQMETFENNLLFEQSYQFEVCKTDVDIAFETLTTAYPDEDFDGDFFQGVVVHKYLTSEMTKFEFFIAHNQWGNKIAHYPKNIPVKMRKGIVLRFNDISKHYDVYHTSCIDTDSSGFMAGGFSKGLLTTEARNIDEYIDLIIESPEMYFCKYCEHYMFDCIEHYSGKAWEIPSVEIWPSCNHEVQSAFGNFDNEETYYTLHAHKLIAVVSPQEPPWKKVCRRLFANE</sequence>
<evidence type="ECO:0000313" key="1">
    <source>
        <dbReference type="EMBL" id="QOD39550.1"/>
    </source>
</evidence>
<organism evidence="1">
    <name type="scientific">uncultured densovirus</name>
    <dbReference type="NCBI Taxonomy" id="748192"/>
    <lineage>
        <taxon>Viruses</taxon>
        <taxon>Monodnaviria</taxon>
        <taxon>Shotokuvirae</taxon>
        <taxon>Cossaviricota</taxon>
        <taxon>Quintoviricetes</taxon>
        <taxon>Piccovirales</taxon>
        <taxon>Parvoviridae</taxon>
        <taxon>Densovirinae</taxon>
        <taxon>environmental samples</taxon>
    </lineage>
</organism>
<proteinExistence type="predicted"/>
<dbReference type="EMBL" id="MT733037">
    <property type="protein sequence ID" value="QOD39550.1"/>
    <property type="molecule type" value="Genomic_DNA"/>
</dbReference>
<reference evidence="1" key="1">
    <citation type="submission" date="2020-07" db="EMBL/GenBank/DDBJ databases">
        <title>Diversity of sea star-associated densoviruses and transcribed endogenized viral elements of densovirus origin.</title>
        <authorList>
            <person name="Jackson E.W."/>
            <person name="Hewson I."/>
        </authorList>
    </citation>
    <scope>NUCLEOTIDE SEQUENCE</scope>
</reference>
<accession>A0A7L7YQI8</accession>